<keyword evidence="4" id="KW-1185">Reference proteome</keyword>
<sequence>MRWDLRLFFGAIGILIFGFIIKLVRDRKLKEEYSLLWLILGFIFFIISLFPNLISFLNNLIGISNPVYTLFFGAIIFLVIYSAHISIKISTYEDKIKNLAQELSILKNEIRSDRELEVKNV</sequence>
<dbReference type="EMBL" id="AP027059">
    <property type="protein sequence ID" value="BDU51130.1"/>
    <property type="molecule type" value="Genomic_DNA"/>
</dbReference>
<proteinExistence type="predicted"/>
<feature type="transmembrane region" description="Helical" evidence="2">
    <location>
        <begin position="67"/>
        <end position="87"/>
    </location>
</feature>
<evidence type="ECO:0000313" key="3">
    <source>
        <dbReference type="EMBL" id="BDU51130.1"/>
    </source>
</evidence>
<dbReference type="InterPro" id="IPR019277">
    <property type="entry name" value="DUF2304"/>
</dbReference>
<evidence type="ECO:0000313" key="4">
    <source>
        <dbReference type="Proteomes" id="UP001321582"/>
    </source>
</evidence>
<dbReference type="Pfam" id="PF10066">
    <property type="entry name" value="DUF2304"/>
    <property type="match status" value="1"/>
</dbReference>
<accession>A0AAU9DCS1</accession>
<reference evidence="3 4" key="1">
    <citation type="submission" date="2022-11" db="EMBL/GenBank/DDBJ databases">
        <title>Haliovirga abyssi gen. nov., sp. nov., a mesophilic fermentative bacterium isolated from the Iheya North hydrothermal field and the proposal of Haliovirgaceae fam. nov.</title>
        <authorList>
            <person name="Miyazaki U."/>
            <person name="Tame A."/>
            <person name="Miyazaki J."/>
            <person name="Takai K."/>
            <person name="Sawayama S."/>
            <person name="Kitajima M."/>
            <person name="Okamoto A."/>
            <person name="Nakagawa S."/>
        </authorList>
    </citation>
    <scope>NUCLEOTIDE SEQUENCE [LARGE SCALE GENOMIC DNA]</scope>
    <source>
        <strain evidence="3 4">IC12</strain>
    </source>
</reference>
<dbReference type="Proteomes" id="UP001321582">
    <property type="component" value="Chromosome"/>
</dbReference>
<gene>
    <name evidence="3" type="ORF">HLVA_16990</name>
</gene>
<keyword evidence="2" id="KW-0812">Transmembrane</keyword>
<keyword evidence="2" id="KW-0472">Membrane</keyword>
<keyword evidence="1" id="KW-0175">Coiled coil</keyword>
<keyword evidence="2" id="KW-1133">Transmembrane helix</keyword>
<evidence type="ECO:0000256" key="1">
    <source>
        <dbReference type="SAM" id="Coils"/>
    </source>
</evidence>
<feature type="coiled-coil region" evidence="1">
    <location>
        <begin position="89"/>
        <end position="116"/>
    </location>
</feature>
<dbReference type="KEGG" id="haby:HLVA_16990"/>
<feature type="transmembrane region" description="Helical" evidence="2">
    <location>
        <begin position="36"/>
        <end position="61"/>
    </location>
</feature>
<feature type="transmembrane region" description="Helical" evidence="2">
    <location>
        <begin position="6"/>
        <end position="24"/>
    </location>
</feature>
<name>A0AAU9DCS1_9FUSO</name>
<evidence type="ECO:0000256" key="2">
    <source>
        <dbReference type="SAM" id="Phobius"/>
    </source>
</evidence>
<dbReference type="RefSeq" id="WP_307903971.1">
    <property type="nucleotide sequence ID" value="NZ_AP027059.1"/>
</dbReference>
<protein>
    <recommendedName>
        <fullName evidence="5">DUF2304 domain-containing protein</fullName>
    </recommendedName>
</protein>
<evidence type="ECO:0008006" key="5">
    <source>
        <dbReference type="Google" id="ProtNLM"/>
    </source>
</evidence>
<dbReference type="AlphaFoldDB" id="A0AAU9DCS1"/>
<organism evidence="3 4">
    <name type="scientific">Haliovirga abyssi</name>
    <dbReference type="NCBI Taxonomy" id="2996794"/>
    <lineage>
        <taxon>Bacteria</taxon>
        <taxon>Fusobacteriati</taxon>
        <taxon>Fusobacteriota</taxon>
        <taxon>Fusobacteriia</taxon>
        <taxon>Fusobacteriales</taxon>
        <taxon>Haliovirgaceae</taxon>
        <taxon>Haliovirga</taxon>
    </lineage>
</organism>